<dbReference type="SUPFAM" id="SSF57850">
    <property type="entry name" value="RING/U-box"/>
    <property type="match status" value="1"/>
</dbReference>
<reference evidence="2 3" key="1">
    <citation type="journal article" date="2015" name="Genome Biol. Evol.">
        <title>Comparative Genomics of a Bacterivorous Green Alga Reveals Evolutionary Causalities and Consequences of Phago-Mixotrophic Mode of Nutrition.</title>
        <authorList>
            <person name="Burns J.A."/>
            <person name="Paasch A."/>
            <person name="Narechania A."/>
            <person name="Kim E."/>
        </authorList>
    </citation>
    <scope>NUCLEOTIDE SEQUENCE [LARGE SCALE GENOMIC DNA]</scope>
    <source>
        <strain evidence="2 3">PLY_AMNH</strain>
    </source>
</reference>
<comment type="caution">
    <text evidence="2">The sequence shown here is derived from an EMBL/GenBank/DDBJ whole genome shotgun (WGS) entry which is preliminary data.</text>
</comment>
<evidence type="ECO:0000313" key="3">
    <source>
        <dbReference type="Proteomes" id="UP001190700"/>
    </source>
</evidence>
<keyword evidence="1" id="KW-0175">Coiled coil</keyword>
<evidence type="ECO:0000313" key="2">
    <source>
        <dbReference type="EMBL" id="KAK3281494.1"/>
    </source>
</evidence>
<feature type="coiled-coil region" evidence="1">
    <location>
        <begin position="149"/>
        <end position="176"/>
    </location>
</feature>
<sequence>MEGAVCCVCQFHGLPSIVCKNGHTVCETCSLKERVKQLQSCPQCRGQTALQPTSLPPFVKSLYQEPHQTCPLCTDATERGLLDLMDHVLKGNCAAVTGKVVETDEACLANTREQWEEDLCTLLKKPSTPLTLAACKFIQHSIRPLRDELKVLREEAKRNNSKMAKLQSDIDHLKNTKRRRCEQYY</sequence>
<accession>A0AAE0LE64</accession>
<dbReference type="EMBL" id="LGRX02003820">
    <property type="protein sequence ID" value="KAK3281494.1"/>
    <property type="molecule type" value="Genomic_DNA"/>
</dbReference>
<name>A0AAE0LE64_9CHLO</name>
<evidence type="ECO:0000256" key="1">
    <source>
        <dbReference type="SAM" id="Coils"/>
    </source>
</evidence>
<gene>
    <name evidence="2" type="ORF">CYMTET_10723</name>
</gene>
<keyword evidence="3" id="KW-1185">Reference proteome</keyword>
<proteinExistence type="predicted"/>
<dbReference type="AlphaFoldDB" id="A0AAE0LE64"/>
<protein>
    <submittedName>
        <fullName evidence="2">Uncharacterized protein</fullName>
    </submittedName>
</protein>
<organism evidence="2 3">
    <name type="scientific">Cymbomonas tetramitiformis</name>
    <dbReference type="NCBI Taxonomy" id="36881"/>
    <lineage>
        <taxon>Eukaryota</taxon>
        <taxon>Viridiplantae</taxon>
        <taxon>Chlorophyta</taxon>
        <taxon>Pyramimonadophyceae</taxon>
        <taxon>Pyramimonadales</taxon>
        <taxon>Pyramimonadaceae</taxon>
        <taxon>Cymbomonas</taxon>
    </lineage>
</organism>
<dbReference type="Proteomes" id="UP001190700">
    <property type="component" value="Unassembled WGS sequence"/>
</dbReference>